<keyword evidence="3" id="KW-0808">Transferase</keyword>
<dbReference type="PANTHER" id="PTHR24416:SF525">
    <property type="entry name" value="INSULIN-LIKE RECEPTOR"/>
    <property type="match status" value="1"/>
</dbReference>
<keyword evidence="10 14" id="KW-1133">Transmembrane helix</keyword>
<feature type="domain" description="Protein kinase" evidence="15">
    <location>
        <begin position="288"/>
        <end position="602"/>
    </location>
</feature>
<evidence type="ECO:0000259" key="15">
    <source>
        <dbReference type="PROSITE" id="PS50011"/>
    </source>
</evidence>
<dbReference type="GO" id="GO:0005524">
    <property type="term" value="F:ATP binding"/>
    <property type="evidence" value="ECO:0007669"/>
    <property type="project" value="UniProtKB-KW"/>
</dbReference>
<dbReference type="AlphaFoldDB" id="A0A1I7XB88"/>
<dbReference type="Gene3D" id="3.30.200.20">
    <property type="entry name" value="Phosphorylase Kinase, domain 1"/>
    <property type="match status" value="1"/>
</dbReference>
<dbReference type="InterPro" id="IPR020635">
    <property type="entry name" value="Tyr_kinase_cat_dom"/>
</dbReference>
<dbReference type="Gene3D" id="1.10.510.10">
    <property type="entry name" value="Transferase(Phosphotransferase) domain 1"/>
    <property type="match status" value="1"/>
</dbReference>
<evidence type="ECO:0000256" key="7">
    <source>
        <dbReference type="ARBA" id="ARBA00022741"/>
    </source>
</evidence>
<name>A0A1I7XB88_HETBA</name>
<proteinExistence type="predicted"/>
<dbReference type="InterPro" id="IPR000719">
    <property type="entry name" value="Prot_kinase_dom"/>
</dbReference>
<feature type="transmembrane region" description="Helical" evidence="14">
    <location>
        <begin position="347"/>
        <end position="368"/>
    </location>
</feature>
<dbReference type="InterPro" id="IPR013783">
    <property type="entry name" value="Ig-like_fold"/>
</dbReference>
<evidence type="ECO:0000313" key="16">
    <source>
        <dbReference type="Proteomes" id="UP000095283"/>
    </source>
</evidence>
<sequence length="708" mass="81387">MNQLFSCAYNYDPLRCYDKEAGTIEESDTVTIKKRETAWNSRRRAVHNAHHPIRHFLSERYINENISRRRRSLSSKSRNRRNLTTSRSINKDTIDEIAEVFLKKLNLFEPEYLLNISILQSVAKAEMDVTSETKKIHVTTTSFTLTGLRHYTNYFISILACQNVSAPEHYCSARKAWKSVRTKPMPDVDQVDNQTIVIKIENGTSSDMRVTWKAPREPNGAVIAYKVKLINTAKQSVRYSFIITVILHIYFYNLHFKLMERKSWGWMRSSKSLISFCKFLQTPLEKCVSATSDFSSEDNGTVFRGVHDGDYRVELYTISLAGMSPPSFTDEIYPIYTPGFWTLTNTLFVAVIFIVFALIVGLVGYFFIKNYYSQKVKEYATQLISANPEYLSQVFRGYGHNVISQCGQPVGVCAIKTVAESANSAERLHFLLEASVMKTFDAKAFIVNLYGVVSDGQPVLVVMEMMEKWASQIADGMAYLESIRFCHRDLAARNCMVHKDETVKIGDFGMARDIYYHEYYKPTGKRLMPVRWMAPESLKDGKFDMKSDVWSVLSFIGMSRKILERPMDCPDFWYDLMVECWKYSPKDRPTFKQMVEHLLPFASKEFRAASWIVNHPTPDYSTDNEPTYVPEGCGRQILDHDKESNMKFRVDNRANGEQPGWGEGEMFNGVSEAEDQKMKTGVEASKVNDKCSVCTVHLQQNYAIIIRC</sequence>
<dbReference type="PANTHER" id="PTHR24416">
    <property type="entry name" value="TYROSINE-PROTEIN KINASE RECEPTOR"/>
    <property type="match status" value="1"/>
</dbReference>
<dbReference type="CDD" id="cd00063">
    <property type="entry name" value="FN3"/>
    <property type="match status" value="1"/>
</dbReference>
<evidence type="ECO:0000256" key="8">
    <source>
        <dbReference type="ARBA" id="ARBA00022777"/>
    </source>
</evidence>
<dbReference type="GO" id="GO:0005886">
    <property type="term" value="C:plasma membrane"/>
    <property type="evidence" value="ECO:0007669"/>
    <property type="project" value="TreeGrafter"/>
</dbReference>
<keyword evidence="12" id="KW-0675">Receptor</keyword>
<evidence type="ECO:0000256" key="11">
    <source>
        <dbReference type="ARBA" id="ARBA00023136"/>
    </source>
</evidence>
<evidence type="ECO:0000256" key="10">
    <source>
        <dbReference type="ARBA" id="ARBA00022989"/>
    </source>
</evidence>
<organism evidence="16 17">
    <name type="scientific">Heterorhabditis bacteriophora</name>
    <name type="common">Entomopathogenic nematode worm</name>
    <dbReference type="NCBI Taxonomy" id="37862"/>
    <lineage>
        <taxon>Eukaryota</taxon>
        <taxon>Metazoa</taxon>
        <taxon>Ecdysozoa</taxon>
        <taxon>Nematoda</taxon>
        <taxon>Chromadorea</taxon>
        <taxon>Rhabditida</taxon>
        <taxon>Rhabditina</taxon>
        <taxon>Rhabditomorpha</taxon>
        <taxon>Strongyloidea</taxon>
        <taxon>Heterorhabditidae</taxon>
        <taxon>Heterorhabditis</taxon>
    </lineage>
</organism>
<keyword evidence="8" id="KW-0418">Kinase</keyword>
<feature type="transmembrane region" description="Helical" evidence="14">
    <location>
        <begin position="236"/>
        <end position="254"/>
    </location>
</feature>
<evidence type="ECO:0000256" key="12">
    <source>
        <dbReference type="ARBA" id="ARBA00023170"/>
    </source>
</evidence>
<dbReference type="SMART" id="SM00219">
    <property type="entry name" value="TyrKc"/>
    <property type="match status" value="1"/>
</dbReference>
<evidence type="ECO:0000256" key="3">
    <source>
        <dbReference type="ARBA" id="ARBA00022679"/>
    </source>
</evidence>
<dbReference type="InterPro" id="IPR011009">
    <property type="entry name" value="Kinase-like_dom_sf"/>
</dbReference>
<evidence type="ECO:0000256" key="1">
    <source>
        <dbReference type="ARBA" id="ARBA00004479"/>
    </source>
</evidence>
<dbReference type="InterPro" id="IPR036116">
    <property type="entry name" value="FN3_sf"/>
</dbReference>
<keyword evidence="5" id="KW-0732">Signal</keyword>
<dbReference type="GO" id="GO:0004714">
    <property type="term" value="F:transmembrane receptor protein tyrosine kinase activity"/>
    <property type="evidence" value="ECO:0007669"/>
    <property type="project" value="UniProtKB-EC"/>
</dbReference>
<dbReference type="Proteomes" id="UP000095283">
    <property type="component" value="Unplaced"/>
</dbReference>
<evidence type="ECO:0000256" key="6">
    <source>
        <dbReference type="ARBA" id="ARBA00022737"/>
    </source>
</evidence>
<dbReference type="Pfam" id="PF07714">
    <property type="entry name" value="PK_Tyr_Ser-Thr"/>
    <property type="match status" value="3"/>
</dbReference>
<dbReference type="InterPro" id="IPR003961">
    <property type="entry name" value="FN3_dom"/>
</dbReference>
<keyword evidence="16" id="KW-1185">Reference proteome</keyword>
<dbReference type="Gene3D" id="2.60.40.10">
    <property type="entry name" value="Immunoglobulins"/>
    <property type="match status" value="2"/>
</dbReference>
<keyword evidence="11 14" id="KW-0472">Membrane</keyword>
<dbReference type="InterPro" id="IPR008266">
    <property type="entry name" value="Tyr_kinase_AS"/>
</dbReference>
<dbReference type="InterPro" id="IPR001245">
    <property type="entry name" value="Ser-Thr/Tyr_kinase_cat_dom"/>
</dbReference>
<dbReference type="SUPFAM" id="SSF49265">
    <property type="entry name" value="Fibronectin type III"/>
    <property type="match status" value="2"/>
</dbReference>
<keyword evidence="9" id="KW-0067">ATP-binding</keyword>
<dbReference type="GO" id="GO:0007169">
    <property type="term" value="P:cell surface receptor protein tyrosine kinase signaling pathway"/>
    <property type="evidence" value="ECO:0007669"/>
    <property type="project" value="TreeGrafter"/>
</dbReference>
<dbReference type="PROSITE" id="PS00109">
    <property type="entry name" value="PROTEIN_KINASE_TYR"/>
    <property type="match status" value="1"/>
</dbReference>
<evidence type="ECO:0000256" key="14">
    <source>
        <dbReference type="SAM" id="Phobius"/>
    </source>
</evidence>
<dbReference type="PROSITE" id="PS50011">
    <property type="entry name" value="PROTEIN_KINASE_DOM"/>
    <property type="match status" value="1"/>
</dbReference>
<accession>A0A1I7XB88</accession>
<evidence type="ECO:0000256" key="13">
    <source>
        <dbReference type="ARBA" id="ARBA00023180"/>
    </source>
</evidence>
<comment type="subcellular location">
    <subcellularLocation>
        <location evidence="1">Membrane</location>
        <topology evidence="1">Single-pass type I membrane protein</topology>
    </subcellularLocation>
</comment>
<dbReference type="WBParaSite" id="Hba_14782">
    <property type="protein sequence ID" value="Hba_14782"/>
    <property type="gene ID" value="Hba_14782"/>
</dbReference>
<protein>
    <recommendedName>
        <fullName evidence="2">receptor protein-tyrosine kinase</fullName>
        <ecNumber evidence="2">2.7.10.1</ecNumber>
    </recommendedName>
</protein>
<evidence type="ECO:0000256" key="5">
    <source>
        <dbReference type="ARBA" id="ARBA00022729"/>
    </source>
</evidence>
<keyword evidence="4 14" id="KW-0812">Transmembrane</keyword>
<keyword evidence="13" id="KW-0325">Glycoprotein</keyword>
<evidence type="ECO:0000313" key="17">
    <source>
        <dbReference type="WBParaSite" id="Hba_14782"/>
    </source>
</evidence>
<reference evidence="17" key="1">
    <citation type="submission" date="2016-11" db="UniProtKB">
        <authorList>
            <consortium name="WormBaseParasite"/>
        </authorList>
    </citation>
    <scope>IDENTIFICATION</scope>
</reference>
<dbReference type="SUPFAM" id="SSF56112">
    <property type="entry name" value="Protein kinase-like (PK-like)"/>
    <property type="match status" value="1"/>
</dbReference>
<evidence type="ECO:0000256" key="2">
    <source>
        <dbReference type="ARBA" id="ARBA00011902"/>
    </source>
</evidence>
<evidence type="ECO:0000256" key="4">
    <source>
        <dbReference type="ARBA" id="ARBA00022692"/>
    </source>
</evidence>
<keyword evidence="6" id="KW-0677">Repeat</keyword>
<evidence type="ECO:0000256" key="9">
    <source>
        <dbReference type="ARBA" id="ARBA00022840"/>
    </source>
</evidence>
<dbReference type="EC" id="2.7.10.1" evidence="2"/>
<keyword evidence="7" id="KW-0547">Nucleotide-binding</keyword>
<dbReference type="InterPro" id="IPR050122">
    <property type="entry name" value="RTK"/>
</dbReference>
<dbReference type="GO" id="GO:0043235">
    <property type="term" value="C:receptor complex"/>
    <property type="evidence" value="ECO:0007669"/>
    <property type="project" value="TreeGrafter"/>
</dbReference>